<dbReference type="CAZy" id="GH23">
    <property type="family name" value="Glycoside Hydrolase Family 23"/>
</dbReference>
<dbReference type="STRING" id="290512.Paes_1354"/>
<dbReference type="CAZy" id="CBM50">
    <property type="family name" value="Carbohydrate-Binding Module Family 50"/>
</dbReference>
<dbReference type="GO" id="GO:0000270">
    <property type="term" value="P:peptidoglycan metabolic process"/>
    <property type="evidence" value="ECO:0007669"/>
    <property type="project" value="InterPro"/>
</dbReference>
<dbReference type="GO" id="GO:0016020">
    <property type="term" value="C:membrane"/>
    <property type="evidence" value="ECO:0007669"/>
    <property type="project" value="InterPro"/>
</dbReference>
<feature type="domain" description="LysM" evidence="3">
    <location>
        <begin position="614"/>
        <end position="658"/>
    </location>
</feature>
<dbReference type="InterPro" id="IPR036779">
    <property type="entry name" value="LysM_dom_sf"/>
</dbReference>
<dbReference type="PANTHER" id="PTHR33734">
    <property type="entry name" value="LYSM DOMAIN-CONTAINING GPI-ANCHORED PROTEIN 2"/>
    <property type="match status" value="1"/>
</dbReference>
<sequence>MSQRTSFSALTLLFCLLIATMLQPGRAYAARSQDDQAVAAVLDSLVAATYFDDSHFRQWKDDVPNGFSPTFIPQFDDETYAERIAELNRRTPIRLTYNEHVKNFIKLYAVDKRVMTAKILGLTKTYFPLFEQKLREYNMPTELKYLAIVESALNPVAVSSANAKGLWQFIYGTGKMYGLKSTSFVEDRFDPYKATVAACEHMTDLYDIYGDWFLVLAAYNAGAGNVNKAIRRSGGRRDYWGIWSKLPSETRSYVPAFIAVTYVMNYYKEHNIIPEEPGYLYENIATVNVSDVLAFDQIHEVLGIPLQDLEFLNPQYKRGVIPVIGPAPLSLRLPDHYVDDFNRKEKELYVHKSQSGIDRAQLLASVKEGGKERKIHRVRRGETLASIARMHRCYVSQLIKWNNLRNSRIYPGQKLSVFGAPETIRRSSKPSSAPSIVYHKVRKGESLIRIAKRYKVSVSNLASWNNLGRRRTIYAGQKLKIYGRGSGSTSSSSSVSQTHIVRRGETLGAIAKRYKVSVSNIASWNSLGRRRTIYPGQKLKIYGRGSGSTSSSSSVSQTHIVRRGETLGAIAKRYKVSVSNIASWNSLGRRRTIYPGQKLKINGRTSGSTSGAARTYIVKRGDTLGAIASRYKVSVSKIVSWNNLGKRRLIYPGQKLKVSSH</sequence>
<feature type="domain" description="LysM" evidence="3">
    <location>
        <begin position="557"/>
        <end position="601"/>
    </location>
</feature>
<evidence type="ECO:0000256" key="1">
    <source>
        <dbReference type="ARBA" id="ARBA00007734"/>
    </source>
</evidence>
<keyword evidence="2" id="KW-0732">Signal</keyword>
<feature type="signal peptide" evidence="2">
    <location>
        <begin position="1"/>
        <end position="29"/>
    </location>
</feature>
<dbReference type="SUPFAM" id="SSF53955">
    <property type="entry name" value="Lysozyme-like"/>
    <property type="match status" value="1"/>
</dbReference>
<dbReference type="PANTHER" id="PTHR33734:SF22">
    <property type="entry name" value="MEMBRANE-BOUND LYTIC MUREIN TRANSGLYCOSYLASE D"/>
    <property type="match status" value="1"/>
</dbReference>
<dbReference type="Pfam" id="PF01476">
    <property type="entry name" value="LysM"/>
    <property type="match status" value="5"/>
</dbReference>
<dbReference type="Pfam" id="PF01464">
    <property type="entry name" value="SLT"/>
    <property type="match status" value="1"/>
</dbReference>
<dbReference type="InterPro" id="IPR000189">
    <property type="entry name" value="Transglyc_AS"/>
</dbReference>
<dbReference type="InterPro" id="IPR023346">
    <property type="entry name" value="Lysozyme-like_dom_sf"/>
</dbReference>
<feature type="domain" description="LysM" evidence="3">
    <location>
        <begin position="497"/>
        <end position="541"/>
    </location>
</feature>
<dbReference type="EMBL" id="CP001108">
    <property type="protein sequence ID" value="ACF46376.1"/>
    <property type="molecule type" value="Genomic_DNA"/>
</dbReference>
<dbReference type="Gene3D" id="3.10.350.10">
    <property type="entry name" value="LysM domain"/>
    <property type="match status" value="5"/>
</dbReference>
<evidence type="ECO:0000256" key="2">
    <source>
        <dbReference type="SAM" id="SignalP"/>
    </source>
</evidence>
<dbReference type="PROSITE" id="PS51782">
    <property type="entry name" value="LYSM"/>
    <property type="match status" value="5"/>
</dbReference>
<dbReference type="GO" id="GO:0008932">
    <property type="term" value="F:lytic endotransglycosylase activity"/>
    <property type="evidence" value="ECO:0007669"/>
    <property type="project" value="TreeGrafter"/>
</dbReference>
<keyword evidence="5" id="KW-1185">Reference proteome</keyword>
<dbReference type="Gene3D" id="1.10.530.10">
    <property type="match status" value="1"/>
</dbReference>
<dbReference type="CDD" id="cd16894">
    <property type="entry name" value="MltD-like"/>
    <property type="match status" value="1"/>
</dbReference>
<accession>B4S8I9</accession>
<evidence type="ECO:0000259" key="3">
    <source>
        <dbReference type="PROSITE" id="PS51782"/>
    </source>
</evidence>
<reference evidence="4" key="1">
    <citation type="submission" date="2008-06" db="EMBL/GenBank/DDBJ databases">
        <title>Complete sequence of chromosome of Prosthecochloris aestuarii DSM 271.</title>
        <authorList>
            <consortium name="US DOE Joint Genome Institute"/>
            <person name="Lucas S."/>
            <person name="Copeland A."/>
            <person name="Lapidus A."/>
            <person name="Glavina del Rio T."/>
            <person name="Dalin E."/>
            <person name="Tice H."/>
            <person name="Bruce D."/>
            <person name="Goodwin L."/>
            <person name="Pitluck S."/>
            <person name="Schmutz J."/>
            <person name="Larimer F."/>
            <person name="Land M."/>
            <person name="Hauser L."/>
            <person name="Kyrpides N."/>
            <person name="Anderson I."/>
            <person name="Liu Z."/>
            <person name="Li T."/>
            <person name="Zhao F."/>
            <person name="Overmann J."/>
            <person name="Bryant D.A."/>
            <person name="Richardson P."/>
        </authorList>
    </citation>
    <scope>NUCLEOTIDE SEQUENCE [LARGE SCALE GENOMIC DNA]</scope>
    <source>
        <strain evidence="4">DSM 271</strain>
    </source>
</reference>
<protein>
    <submittedName>
        <fullName evidence="4">Lytic transglycosylase catalytic</fullName>
    </submittedName>
</protein>
<dbReference type="KEGG" id="paa:Paes_1354"/>
<dbReference type="HOGENOM" id="CLU_009520_1_0_10"/>
<dbReference type="CDD" id="cd00118">
    <property type="entry name" value="LysM"/>
    <property type="match status" value="5"/>
</dbReference>
<comment type="similarity">
    <text evidence="1">Belongs to the transglycosylase Slt family.</text>
</comment>
<dbReference type="PROSITE" id="PS00922">
    <property type="entry name" value="TRANSGLYCOSYLASE"/>
    <property type="match status" value="1"/>
</dbReference>
<evidence type="ECO:0000313" key="5">
    <source>
        <dbReference type="Proteomes" id="UP000002725"/>
    </source>
</evidence>
<dbReference type="AlphaFoldDB" id="B4S8I9"/>
<feature type="chain" id="PRO_5002825815" evidence="2">
    <location>
        <begin position="30"/>
        <end position="661"/>
    </location>
</feature>
<proteinExistence type="inferred from homology"/>
<dbReference type="eggNOG" id="COG0741">
    <property type="taxonomic scope" value="Bacteria"/>
</dbReference>
<organism evidence="4 5">
    <name type="scientific">Prosthecochloris aestuarii (strain DSM 271 / SK 413)</name>
    <dbReference type="NCBI Taxonomy" id="290512"/>
    <lineage>
        <taxon>Bacteria</taxon>
        <taxon>Pseudomonadati</taxon>
        <taxon>Chlorobiota</taxon>
        <taxon>Chlorobiia</taxon>
        <taxon>Chlorobiales</taxon>
        <taxon>Chlorobiaceae</taxon>
        <taxon>Prosthecochloris</taxon>
    </lineage>
</organism>
<feature type="domain" description="LysM" evidence="3">
    <location>
        <begin position="437"/>
        <end position="481"/>
    </location>
</feature>
<name>B4S8I9_PROA2</name>
<dbReference type="SMART" id="SM00257">
    <property type="entry name" value="LysM"/>
    <property type="match status" value="5"/>
</dbReference>
<gene>
    <name evidence="4" type="ordered locus">Paes_1354</name>
</gene>
<dbReference type="InterPro" id="IPR018392">
    <property type="entry name" value="LysM"/>
</dbReference>
<dbReference type="Proteomes" id="UP000002725">
    <property type="component" value="Chromosome"/>
</dbReference>
<feature type="domain" description="LysM" evidence="3">
    <location>
        <begin position="374"/>
        <end position="417"/>
    </location>
</feature>
<dbReference type="SUPFAM" id="SSF54106">
    <property type="entry name" value="LysM domain"/>
    <property type="match status" value="5"/>
</dbReference>
<evidence type="ECO:0000313" key="4">
    <source>
        <dbReference type="EMBL" id="ACF46376.1"/>
    </source>
</evidence>
<dbReference type="InterPro" id="IPR008258">
    <property type="entry name" value="Transglycosylase_SLT_dom_1"/>
</dbReference>
<dbReference type="RefSeq" id="WP_012505910.1">
    <property type="nucleotide sequence ID" value="NC_011059.1"/>
</dbReference>
<dbReference type="eggNOG" id="COG1388">
    <property type="taxonomic scope" value="Bacteria"/>
</dbReference>